<protein>
    <recommendedName>
        <fullName evidence="9">MFS transporter</fullName>
    </recommendedName>
</protein>
<reference evidence="7" key="1">
    <citation type="submission" date="2023-04" db="EMBL/GenBank/DDBJ databases">
        <title>Black Yeasts Isolated from many extreme environments.</title>
        <authorList>
            <person name="Coleine C."/>
            <person name="Stajich J.E."/>
            <person name="Selbmann L."/>
        </authorList>
    </citation>
    <scope>NUCLEOTIDE SEQUENCE</scope>
    <source>
        <strain evidence="7">CCFEE 5312</strain>
    </source>
</reference>
<evidence type="ECO:0000313" key="7">
    <source>
        <dbReference type="EMBL" id="KAK3045935.1"/>
    </source>
</evidence>
<keyword evidence="5 6" id="KW-0472">Membrane</keyword>
<organism evidence="7 8">
    <name type="scientific">Extremus antarcticus</name>
    <dbReference type="NCBI Taxonomy" id="702011"/>
    <lineage>
        <taxon>Eukaryota</taxon>
        <taxon>Fungi</taxon>
        <taxon>Dikarya</taxon>
        <taxon>Ascomycota</taxon>
        <taxon>Pezizomycotina</taxon>
        <taxon>Dothideomycetes</taxon>
        <taxon>Dothideomycetidae</taxon>
        <taxon>Mycosphaerellales</taxon>
        <taxon>Extremaceae</taxon>
        <taxon>Extremus</taxon>
    </lineage>
</organism>
<evidence type="ECO:0000256" key="2">
    <source>
        <dbReference type="ARBA" id="ARBA00022448"/>
    </source>
</evidence>
<evidence type="ECO:0000256" key="1">
    <source>
        <dbReference type="ARBA" id="ARBA00004141"/>
    </source>
</evidence>
<evidence type="ECO:0000256" key="5">
    <source>
        <dbReference type="ARBA" id="ARBA00023136"/>
    </source>
</evidence>
<name>A0AAJ0D4L5_9PEZI</name>
<evidence type="ECO:0008006" key="9">
    <source>
        <dbReference type="Google" id="ProtNLM"/>
    </source>
</evidence>
<feature type="transmembrane region" description="Helical" evidence="6">
    <location>
        <begin position="233"/>
        <end position="260"/>
    </location>
</feature>
<feature type="transmembrane region" description="Helical" evidence="6">
    <location>
        <begin position="177"/>
        <end position="194"/>
    </location>
</feature>
<comment type="subcellular location">
    <subcellularLocation>
        <location evidence="1">Membrane</location>
        <topology evidence="1">Multi-pass membrane protein</topology>
    </subcellularLocation>
</comment>
<keyword evidence="2" id="KW-0813">Transport</keyword>
<evidence type="ECO:0000256" key="4">
    <source>
        <dbReference type="ARBA" id="ARBA00022989"/>
    </source>
</evidence>
<feature type="transmembrane region" description="Helical" evidence="6">
    <location>
        <begin position="110"/>
        <end position="134"/>
    </location>
</feature>
<evidence type="ECO:0000256" key="6">
    <source>
        <dbReference type="SAM" id="Phobius"/>
    </source>
</evidence>
<proteinExistence type="predicted"/>
<feature type="transmembrane region" description="Helical" evidence="6">
    <location>
        <begin position="70"/>
        <end position="89"/>
    </location>
</feature>
<evidence type="ECO:0000256" key="3">
    <source>
        <dbReference type="ARBA" id="ARBA00022692"/>
    </source>
</evidence>
<dbReference type="EMBL" id="JAWDJX010000133">
    <property type="protein sequence ID" value="KAK3045935.1"/>
    <property type="molecule type" value="Genomic_DNA"/>
</dbReference>
<keyword evidence="4 6" id="KW-1133">Transmembrane helix</keyword>
<dbReference type="InterPro" id="IPR036259">
    <property type="entry name" value="MFS_trans_sf"/>
</dbReference>
<keyword evidence="3 6" id="KW-0812">Transmembrane</keyword>
<dbReference type="AlphaFoldDB" id="A0AAJ0D4L5"/>
<dbReference type="Pfam" id="PF06609">
    <property type="entry name" value="TRI12"/>
    <property type="match status" value="1"/>
</dbReference>
<dbReference type="InterPro" id="IPR010573">
    <property type="entry name" value="MFS_Str1/Tri12-like"/>
</dbReference>
<evidence type="ECO:0000313" key="8">
    <source>
        <dbReference type="Proteomes" id="UP001271007"/>
    </source>
</evidence>
<dbReference type="PANTHER" id="PTHR23501">
    <property type="entry name" value="MAJOR FACILITATOR SUPERFAMILY"/>
    <property type="match status" value="1"/>
</dbReference>
<accession>A0AAJ0D4L5</accession>
<feature type="transmembrane region" description="Helical" evidence="6">
    <location>
        <begin position="330"/>
        <end position="349"/>
    </location>
</feature>
<dbReference type="GO" id="GO:0022857">
    <property type="term" value="F:transmembrane transporter activity"/>
    <property type="evidence" value="ECO:0007669"/>
    <property type="project" value="InterPro"/>
</dbReference>
<dbReference type="SUPFAM" id="SSF103473">
    <property type="entry name" value="MFS general substrate transporter"/>
    <property type="match status" value="1"/>
</dbReference>
<gene>
    <name evidence="7" type="ORF">LTR09_012544</name>
</gene>
<sequence length="372" mass="39759">MALWGLTALGIFVGYRPPTRHTAYDHLSLAQKLRALDIPGVFLFAAGLTLFLVGLGLGGGLFSWTNVRVLVTLILGLVTLLACGIYEWLGTKTGIAHHDLFRGGWRVGGTFSIFLALIFIEGIMLFSYVIFYPILTTSLFEEDTFLLASREQPFWIGGGLSTLLWGYWSVRSMSIRVPLFTGFLVFTAGIVGFTTIQPDDSTRACIFAGLAGIGFGAPLVLIIAGIQLTIPHALIATGTALAIASRAVSSSVFTAIYVAVLTGRLEPKIISYVSKAAVSHGLPVTSVKAFVEAIVAKDSETLARVAGVTPAIAQAGVVAVKQAFADSIRVVFIIAAPFGVLACLLCFLLEDQSAAMTYWVDAPIEDLHARRK</sequence>
<feature type="transmembrane region" description="Helical" evidence="6">
    <location>
        <begin position="206"/>
        <end position="226"/>
    </location>
</feature>
<dbReference type="GO" id="GO:0005886">
    <property type="term" value="C:plasma membrane"/>
    <property type="evidence" value="ECO:0007669"/>
    <property type="project" value="TreeGrafter"/>
</dbReference>
<feature type="transmembrane region" description="Helical" evidence="6">
    <location>
        <begin position="154"/>
        <end position="170"/>
    </location>
</feature>
<comment type="caution">
    <text evidence="7">The sequence shown here is derived from an EMBL/GenBank/DDBJ whole genome shotgun (WGS) entry which is preliminary data.</text>
</comment>
<dbReference type="Proteomes" id="UP001271007">
    <property type="component" value="Unassembled WGS sequence"/>
</dbReference>
<keyword evidence="8" id="KW-1185">Reference proteome</keyword>
<dbReference type="PANTHER" id="PTHR23501:SF195">
    <property type="entry name" value="PEP5"/>
    <property type="match status" value="1"/>
</dbReference>
<feature type="transmembrane region" description="Helical" evidence="6">
    <location>
        <begin position="41"/>
        <end position="64"/>
    </location>
</feature>